<protein>
    <recommendedName>
        <fullName evidence="5">Thiamine diphosphokinase</fullName>
        <ecNumber evidence="5">2.7.6.2</ecNumber>
    </recommendedName>
</protein>
<dbReference type="InterPro" id="IPR036759">
    <property type="entry name" value="TPK_catalytic_sf"/>
</dbReference>
<evidence type="ECO:0000256" key="2">
    <source>
        <dbReference type="ARBA" id="ARBA00022741"/>
    </source>
</evidence>
<keyword evidence="4" id="KW-0067">ATP-binding</keyword>
<dbReference type="GO" id="GO:0009229">
    <property type="term" value="P:thiamine diphosphate biosynthetic process"/>
    <property type="evidence" value="ECO:0007669"/>
    <property type="project" value="InterPro"/>
</dbReference>
<dbReference type="Gene3D" id="3.40.50.10240">
    <property type="entry name" value="Thiamin pyrophosphokinase, catalytic domain"/>
    <property type="match status" value="1"/>
</dbReference>
<reference evidence="8 9" key="1">
    <citation type="journal article" date="2014" name="Genome Announc.">
        <title>The Genome Sequence of Bifidobacterium moukalabense DSM 27321 Highlights the Close Phylogenetic Relatedness with the Bifidobacterium dentium Taxon.</title>
        <authorList>
            <person name="Lugli G.A."/>
            <person name="Duranti S."/>
            <person name="Milani C."/>
            <person name="Turroni F."/>
            <person name="Viappiani A."/>
            <person name="Mangifesta M."/>
            <person name="van Sinderen D."/>
            <person name="Ventura M."/>
        </authorList>
    </citation>
    <scope>NUCLEOTIDE SEQUENCE [LARGE SCALE GENOMIC DNA]</scope>
    <source>
        <strain evidence="8 9">DSM 27321</strain>
    </source>
</reference>
<dbReference type="NCBIfam" id="TIGR01378">
    <property type="entry name" value="thi_PPkinase"/>
    <property type="match status" value="1"/>
</dbReference>
<gene>
    <name evidence="8" type="ORF">BMOU_0195</name>
</gene>
<dbReference type="eggNOG" id="COG1564">
    <property type="taxonomic scope" value="Bacteria"/>
</dbReference>
<dbReference type="Pfam" id="PF04265">
    <property type="entry name" value="TPK_B1_binding"/>
    <property type="match status" value="1"/>
</dbReference>
<evidence type="ECO:0000256" key="1">
    <source>
        <dbReference type="ARBA" id="ARBA00022679"/>
    </source>
</evidence>
<evidence type="ECO:0000256" key="5">
    <source>
        <dbReference type="NCBIfam" id="TIGR01378"/>
    </source>
</evidence>
<keyword evidence="1" id="KW-0808">Transferase</keyword>
<dbReference type="InterPro" id="IPR007373">
    <property type="entry name" value="Thiamin_PyroPKinase_B1-bd"/>
</dbReference>
<dbReference type="PATRIC" id="fig|1435051.3.peg.190"/>
<dbReference type="GO" id="GO:0006772">
    <property type="term" value="P:thiamine metabolic process"/>
    <property type="evidence" value="ECO:0007669"/>
    <property type="project" value="UniProtKB-UniRule"/>
</dbReference>
<sequence length="286" mass="30502">MCASCVAPTSGPPERYARSHDSHPPPYPTQRLATLSDMTTHDSRTCVIFAAGEYYRETPFVPDGAFVIAADGGLDHTRDLGIGIDVVVGDFDSLKGARPADGGRTVALPAQKDDPDLLSALKIGWAHGAREFHVFGALGGRIDHTISNIQLMALLAERGASGYLHGDGTIITAICDGTLSFPANDVKPGRMVSVFSHSDVSTGVSEPGLKYELEHATMSNVRVNGVSNEFLDGAPARIEVEHGTLIVTFPAEAPLPQVTRLHDFEGDLGALDTEVSSVLSERCRRR</sequence>
<dbReference type="GO" id="GO:0005524">
    <property type="term" value="F:ATP binding"/>
    <property type="evidence" value="ECO:0007669"/>
    <property type="project" value="UniProtKB-KW"/>
</dbReference>
<feature type="region of interest" description="Disordered" evidence="6">
    <location>
        <begin position="1"/>
        <end position="28"/>
    </location>
</feature>
<dbReference type="GO" id="GO:0016301">
    <property type="term" value="F:kinase activity"/>
    <property type="evidence" value="ECO:0007669"/>
    <property type="project" value="UniProtKB-KW"/>
</dbReference>
<organism evidence="8 9">
    <name type="scientific">Bifidobacterium moukalabense DSM 27321</name>
    <dbReference type="NCBI Taxonomy" id="1435051"/>
    <lineage>
        <taxon>Bacteria</taxon>
        <taxon>Bacillati</taxon>
        <taxon>Actinomycetota</taxon>
        <taxon>Actinomycetes</taxon>
        <taxon>Bifidobacteriales</taxon>
        <taxon>Bifidobacteriaceae</taxon>
        <taxon>Bifidobacterium</taxon>
    </lineage>
</organism>
<feature type="domain" description="Thiamin pyrophosphokinase thiamin-binding" evidence="7">
    <location>
        <begin position="177"/>
        <end position="246"/>
    </location>
</feature>
<dbReference type="Proteomes" id="UP000019155">
    <property type="component" value="Unassembled WGS sequence"/>
</dbReference>
<dbReference type="STRING" id="1435051.BMOU_0195"/>
<dbReference type="Pfam" id="PF04263">
    <property type="entry name" value="TPK_catalytic"/>
    <property type="match status" value="1"/>
</dbReference>
<dbReference type="PANTHER" id="PTHR41299:SF1">
    <property type="entry name" value="THIAMINE PYROPHOSPHOKINASE"/>
    <property type="match status" value="1"/>
</dbReference>
<dbReference type="SUPFAM" id="SSF63862">
    <property type="entry name" value="Thiamin pyrophosphokinase, substrate-binding domain"/>
    <property type="match status" value="1"/>
</dbReference>
<accession>W4NAT5</accession>
<evidence type="ECO:0000259" key="7">
    <source>
        <dbReference type="SMART" id="SM00983"/>
    </source>
</evidence>
<dbReference type="EMBL" id="AZMV01000001">
    <property type="protein sequence ID" value="ETY72182.1"/>
    <property type="molecule type" value="Genomic_DNA"/>
</dbReference>
<evidence type="ECO:0000256" key="4">
    <source>
        <dbReference type="ARBA" id="ARBA00022840"/>
    </source>
</evidence>
<dbReference type="GO" id="GO:0030975">
    <property type="term" value="F:thiamine binding"/>
    <property type="evidence" value="ECO:0007669"/>
    <property type="project" value="InterPro"/>
</dbReference>
<dbReference type="InterPro" id="IPR006282">
    <property type="entry name" value="Thi_PPkinase"/>
</dbReference>
<dbReference type="SMART" id="SM00983">
    <property type="entry name" value="TPK_B1_binding"/>
    <property type="match status" value="1"/>
</dbReference>
<name>W4NAT5_9BIFI</name>
<keyword evidence="2" id="KW-0547">Nucleotide-binding</keyword>
<dbReference type="CDD" id="cd07995">
    <property type="entry name" value="TPK"/>
    <property type="match status" value="1"/>
</dbReference>
<comment type="caution">
    <text evidence="8">The sequence shown here is derived from an EMBL/GenBank/DDBJ whole genome shotgun (WGS) entry which is preliminary data.</text>
</comment>
<evidence type="ECO:0000313" key="9">
    <source>
        <dbReference type="Proteomes" id="UP000019155"/>
    </source>
</evidence>
<dbReference type="InterPro" id="IPR053149">
    <property type="entry name" value="TPK"/>
</dbReference>
<evidence type="ECO:0000256" key="6">
    <source>
        <dbReference type="SAM" id="MobiDB-lite"/>
    </source>
</evidence>
<dbReference type="InterPro" id="IPR036371">
    <property type="entry name" value="TPK_B1-bd_sf"/>
</dbReference>
<evidence type="ECO:0000256" key="3">
    <source>
        <dbReference type="ARBA" id="ARBA00022777"/>
    </source>
</evidence>
<dbReference type="SUPFAM" id="SSF63999">
    <property type="entry name" value="Thiamin pyrophosphokinase, catalytic domain"/>
    <property type="match status" value="1"/>
</dbReference>
<keyword evidence="3 8" id="KW-0418">Kinase</keyword>
<dbReference type="InterPro" id="IPR007371">
    <property type="entry name" value="TPK_catalytic"/>
</dbReference>
<keyword evidence="9" id="KW-1185">Reference proteome</keyword>
<dbReference type="PANTHER" id="PTHR41299">
    <property type="entry name" value="THIAMINE PYROPHOSPHOKINASE"/>
    <property type="match status" value="1"/>
</dbReference>
<dbReference type="GO" id="GO:0004788">
    <property type="term" value="F:thiamine diphosphokinase activity"/>
    <property type="evidence" value="ECO:0007669"/>
    <property type="project" value="UniProtKB-UniRule"/>
</dbReference>
<dbReference type="AlphaFoldDB" id="W4NAT5"/>
<dbReference type="EC" id="2.7.6.2" evidence="5"/>
<evidence type="ECO:0000313" key="8">
    <source>
        <dbReference type="EMBL" id="ETY72182.1"/>
    </source>
</evidence>
<proteinExistence type="predicted"/>